<dbReference type="GO" id="GO:0008270">
    <property type="term" value="F:zinc ion binding"/>
    <property type="evidence" value="ECO:0007669"/>
    <property type="project" value="InterPro"/>
</dbReference>
<keyword evidence="3" id="KW-0804">Transcription</keyword>
<proteinExistence type="predicted"/>
<evidence type="ECO:0000313" key="7">
    <source>
        <dbReference type="EMBL" id="OAG41884.1"/>
    </source>
</evidence>
<dbReference type="GO" id="GO:0003677">
    <property type="term" value="F:DNA binding"/>
    <property type="evidence" value="ECO:0007669"/>
    <property type="project" value="UniProtKB-KW"/>
</dbReference>
<dbReference type="Proteomes" id="UP000077002">
    <property type="component" value="Unassembled WGS sequence"/>
</dbReference>
<feature type="region of interest" description="Disordered" evidence="5">
    <location>
        <begin position="77"/>
        <end position="114"/>
    </location>
</feature>
<gene>
    <name evidence="7" type="ORF">AYO21_03887</name>
</gene>
<dbReference type="GeneID" id="34599057"/>
<dbReference type="AlphaFoldDB" id="A0A177FC90"/>
<dbReference type="PROSITE" id="PS50048">
    <property type="entry name" value="ZN2_CY6_FUNGAL_2"/>
    <property type="match status" value="1"/>
</dbReference>
<dbReference type="OrthoDB" id="4150019at2759"/>
<organism evidence="7 8">
    <name type="scientific">Fonsecaea monophora</name>
    <dbReference type="NCBI Taxonomy" id="254056"/>
    <lineage>
        <taxon>Eukaryota</taxon>
        <taxon>Fungi</taxon>
        <taxon>Dikarya</taxon>
        <taxon>Ascomycota</taxon>
        <taxon>Pezizomycotina</taxon>
        <taxon>Eurotiomycetes</taxon>
        <taxon>Chaetothyriomycetidae</taxon>
        <taxon>Chaetothyriales</taxon>
        <taxon>Herpotrichiellaceae</taxon>
        <taxon>Fonsecaea</taxon>
    </lineage>
</organism>
<dbReference type="SUPFAM" id="SSF57701">
    <property type="entry name" value="Zn2/Cys6 DNA-binding domain"/>
    <property type="match status" value="1"/>
</dbReference>
<evidence type="ECO:0000256" key="5">
    <source>
        <dbReference type="SAM" id="MobiDB-lite"/>
    </source>
</evidence>
<accession>A0A177FC90</accession>
<dbReference type="GO" id="GO:0000981">
    <property type="term" value="F:DNA-binding transcription factor activity, RNA polymerase II-specific"/>
    <property type="evidence" value="ECO:0007669"/>
    <property type="project" value="InterPro"/>
</dbReference>
<keyword evidence="8" id="KW-1185">Reference proteome</keyword>
<keyword evidence="4" id="KW-0539">Nucleus</keyword>
<name>A0A177FC90_9EURO</name>
<dbReference type="EMBL" id="LVKK01000020">
    <property type="protein sequence ID" value="OAG41884.1"/>
    <property type="molecule type" value="Genomic_DNA"/>
</dbReference>
<feature type="domain" description="Zn(2)-C6 fungal-type" evidence="6">
    <location>
        <begin position="27"/>
        <end position="67"/>
    </location>
</feature>
<evidence type="ECO:0000313" key="8">
    <source>
        <dbReference type="Proteomes" id="UP000077002"/>
    </source>
</evidence>
<reference evidence="7 8" key="1">
    <citation type="submission" date="2016-03" db="EMBL/GenBank/DDBJ databases">
        <title>Draft genome sequence of the Fonsecaea monophora CBS 269.37.</title>
        <authorList>
            <person name="Bombassaro A."/>
            <person name="Vinicius W.A."/>
            <person name="De Hoog S."/>
            <person name="Sun J."/>
            <person name="Souza E.M."/>
            <person name="Raittz R.T."/>
            <person name="Costa F."/>
            <person name="Leao A.C."/>
            <person name="Tadra-Sfeir M.Z."/>
            <person name="Baura V."/>
            <person name="Balsanelli E."/>
            <person name="Pedrosa F.O."/>
            <person name="Moreno L.F."/>
            <person name="Steffens M.B."/>
            <person name="Xi L."/>
            <person name="Bocca A.L."/>
            <person name="Felipe M.S."/>
            <person name="Teixeira M."/>
            <person name="Telles Filho F.Q."/>
            <person name="Azevedo C.M."/>
            <person name="Gomes R."/>
            <person name="Vicente V.A."/>
        </authorList>
    </citation>
    <scope>NUCLEOTIDE SEQUENCE [LARGE SCALE GENOMIC DNA]</scope>
    <source>
        <strain evidence="7 8">CBS 269.37</strain>
    </source>
</reference>
<feature type="compositionally biased region" description="Low complexity" evidence="5">
    <location>
        <begin position="95"/>
        <end position="114"/>
    </location>
</feature>
<dbReference type="InterPro" id="IPR036864">
    <property type="entry name" value="Zn2-C6_fun-type_DNA-bd_sf"/>
</dbReference>
<dbReference type="RefSeq" id="XP_022513836.1">
    <property type="nucleotide sequence ID" value="XM_022653860.1"/>
</dbReference>
<keyword evidence="1" id="KW-0805">Transcription regulation</keyword>
<evidence type="ECO:0000256" key="3">
    <source>
        <dbReference type="ARBA" id="ARBA00023163"/>
    </source>
</evidence>
<evidence type="ECO:0000259" key="6">
    <source>
        <dbReference type="PROSITE" id="PS50048"/>
    </source>
</evidence>
<keyword evidence="2" id="KW-0238">DNA-binding</keyword>
<evidence type="ECO:0000256" key="1">
    <source>
        <dbReference type="ARBA" id="ARBA00023015"/>
    </source>
</evidence>
<evidence type="ECO:0000256" key="4">
    <source>
        <dbReference type="ARBA" id="ARBA00023242"/>
    </source>
</evidence>
<sequence>MSPYSRPRQPPPASRGSKLGYYRASIACVGCRRSKTRCLLTTPRRELQQDSCVSCVSCRRKNKPCVFLTVDKKPPDWVWSKPQRGQTAEVESKPESGSSSSSPSSHHHCSVSTPLGGSVTAQDCTQSVTGVEKQQSAFPPQQHGTFSWDMVEEQSFLFETLFPPEPPSHVFSAEQTDGYSDPLFSLDQMGGPEVDPSLPQCASSWLSVNPESEWDINISPMEYPDLYIQDSLQHSQIHVPFDQAGVTLETAYEFHEHYFQFSDQCT</sequence>
<dbReference type="Gene3D" id="4.10.240.10">
    <property type="entry name" value="Zn(2)-C6 fungal-type DNA-binding domain"/>
    <property type="match status" value="1"/>
</dbReference>
<protein>
    <recommendedName>
        <fullName evidence="6">Zn(2)-C6 fungal-type domain-containing protein</fullName>
    </recommendedName>
</protein>
<evidence type="ECO:0000256" key="2">
    <source>
        <dbReference type="ARBA" id="ARBA00023125"/>
    </source>
</evidence>
<comment type="caution">
    <text evidence="7">The sequence shown here is derived from an EMBL/GenBank/DDBJ whole genome shotgun (WGS) entry which is preliminary data.</text>
</comment>
<dbReference type="InterPro" id="IPR001138">
    <property type="entry name" value="Zn2Cys6_DnaBD"/>
</dbReference>
<dbReference type="CDD" id="cd00067">
    <property type="entry name" value="GAL4"/>
    <property type="match status" value="1"/>
</dbReference>